<accession>A0A427YR55</accession>
<name>A0A427YR55_9TREE</name>
<evidence type="ECO:0000256" key="2">
    <source>
        <dbReference type="ARBA" id="ARBA00022723"/>
    </source>
</evidence>
<dbReference type="SMART" id="SM00906">
    <property type="entry name" value="Fungal_trans"/>
    <property type="match status" value="1"/>
</dbReference>
<keyword evidence="4" id="KW-0805">Transcription regulation</keyword>
<evidence type="ECO:0000256" key="5">
    <source>
        <dbReference type="ARBA" id="ARBA00023125"/>
    </source>
</evidence>
<dbReference type="OrthoDB" id="3163292at2759"/>
<dbReference type="STRING" id="1890683.A0A427YR55"/>
<dbReference type="CDD" id="cd12148">
    <property type="entry name" value="fungal_TF_MHR"/>
    <property type="match status" value="1"/>
</dbReference>
<dbReference type="GO" id="GO:0008270">
    <property type="term" value="F:zinc ion binding"/>
    <property type="evidence" value="ECO:0007669"/>
    <property type="project" value="InterPro"/>
</dbReference>
<evidence type="ECO:0000313" key="11">
    <source>
        <dbReference type="Proteomes" id="UP000279259"/>
    </source>
</evidence>
<evidence type="ECO:0000259" key="9">
    <source>
        <dbReference type="SMART" id="SM00906"/>
    </source>
</evidence>
<keyword evidence="3" id="KW-0862">Zinc</keyword>
<dbReference type="Proteomes" id="UP000279259">
    <property type="component" value="Unassembled WGS sequence"/>
</dbReference>
<dbReference type="InterPro" id="IPR051089">
    <property type="entry name" value="prtT"/>
</dbReference>
<feature type="compositionally biased region" description="Basic and acidic residues" evidence="8">
    <location>
        <begin position="148"/>
        <end position="158"/>
    </location>
</feature>
<dbReference type="GO" id="GO:0006351">
    <property type="term" value="P:DNA-templated transcription"/>
    <property type="evidence" value="ECO:0007669"/>
    <property type="project" value="InterPro"/>
</dbReference>
<dbReference type="GO" id="GO:0000976">
    <property type="term" value="F:transcription cis-regulatory region binding"/>
    <property type="evidence" value="ECO:0007669"/>
    <property type="project" value="TreeGrafter"/>
</dbReference>
<feature type="domain" description="Xylanolytic transcriptional activator regulatory" evidence="9">
    <location>
        <begin position="310"/>
        <end position="396"/>
    </location>
</feature>
<evidence type="ECO:0000256" key="3">
    <source>
        <dbReference type="ARBA" id="ARBA00022833"/>
    </source>
</evidence>
<reference evidence="10 11" key="1">
    <citation type="submission" date="2018-11" db="EMBL/GenBank/DDBJ databases">
        <title>Genome sequence of Saitozyma podzolica DSM 27192.</title>
        <authorList>
            <person name="Aliyu H."/>
            <person name="Gorte O."/>
            <person name="Ochsenreither K."/>
        </authorList>
    </citation>
    <scope>NUCLEOTIDE SEQUENCE [LARGE SCALE GENOMIC DNA]</scope>
    <source>
        <strain evidence="10 11">DSM 27192</strain>
    </source>
</reference>
<keyword evidence="6" id="KW-0804">Transcription</keyword>
<dbReference type="InterPro" id="IPR007219">
    <property type="entry name" value="XnlR_reg_dom"/>
</dbReference>
<evidence type="ECO:0000256" key="7">
    <source>
        <dbReference type="ARBA" id="ARBA00023242"/>
    </source>
</evidence>
<dbReference type="AlphaFoldDB" id="A0A427YR55"/>
<evidence type="ECO:0000256" key="1">
    <source>
        <dbReference type="ARBA" id="ARBA00004123"/>
    </source>
</evidence>
<dbReference type="EMBL" id="RSCD01000003">
    <property type="protein sequence ID" value="RSH93593.1"/>
    <property type="molecule type" value="Genomic_DNA"/>
</dbReference>
<evidence type="ECO:0000256" key="4">
    <source>
        <dbReference type="ARBA" id="ARBA00023015"/>
    </source>
</evidence>
<gene>
    <name evidence="10" type="ORF">EHS25_006238</name>
</gene>
<dbReference type="GO" id="GO:0005634">
    <property type="term" value="C:nucleus"/>
    <property type="evidence" value="ECO:0007669"/>
    <property type="project" value="UniProtKB-SubCell"/>
</dbReference>
<feature type="compositionally biased region" description="Polar residues" evidence="8">
    <location>
        <begin position="88"/>
        <end position="104"/>
    </location>
</feature>
<organism evidence="10 11">
    <name type="scientific">Saitozyma podzolica</name>
    <dbReference type="NCBI Taxonomy" id="1890683"/>
    <lineage>
        <taxon>Eukaryota</taxon>
        <taxon>Fungi</taxon>
        <taxon>Dikarya</taxon>
        <taxon>Basidiomycota</taxon>
        <taxon>Agaricomycotina</taxon>
        <taxon>Tremellomycetes</taxon>
        <taxon>Tremellales</taxon>
        <taxon>Trimorphomycetaceae</taxon>
        <taxon>Saitozyma</taxon>
    </lineage>
</organism>
<dbReference type="Pfam" id="PF04082">
    <property type="entry name" value="Fungal_trans"/>
    <property type="match status" value="1"/>
</dbReference>
<dbReference type="PANTHER" id="PTHR31845">
    <property type="entry name" value="FINGER DOMAIN PROTEIN, PUTATIVE-RELATED"/>
    <property type="match status" value="1"/>
</dbReference>
<comment type="caution">
    <text evidence="10">The sequence shown here is derived from an EMBL/GenBank/DDBJ whole genome shotgun (WGS) entry which is preliminary data.</text>
</comment>
<feature type="region of interest" description="Disordered" evidence="8">
    <location>
        <begin position="39"/>
        <end position="123"/>
    </location>
</feature>
<protein>
    <recommendedName>
        <fullName evidence="9">Xylanolytic transcriptional activator regulatory domain-containing protein</fullName>
    </recommendedName>
</protein>
<keyword evidence="5" id="KW-0238">DNA-binding</keyword>
<keyword evidence="11" id="KW-1185">Reference proteome</keyword>
<keyword evidence="2" id="KW-0479">Metal-binding</keyword>
<feature type="compositionally biased region" description="Polar residues" evidence="8">
    <location>
        <begin position="71"/>
        <end position="81"/>
    </location>
</feature>
<comment type="subcellular location">
    <subcellularLocation>
        <location evidence="1">Nucleus</location>
    </subcellularLocation>
</comment>
<dbReference type="PANTHER" id="PTHR31845:SF34">
    <property type="entry name" value="TRANSCRIPTIONAL ACTIVATOR OF PROTEASES PRTT"/>
    <property type="match status" value="1"/>
</dbReference>
<proteinExistence type="predicted"/>
<keyword evidence="7" id="KW-0539">Nucleus</keyword>
<feature type="region of interest" description="Disordered" evidence="8">
    <location>
        <begin position="663"/>
        <end position="691"/>
    </location>
</feature>
<evidence type="ECO:0000313" key="10">
    <source>
        <dbReference type="EMBL" id="RSH93593.1"/>
    </source>
</evidence>
<evidence type="ECO:0000256" key="8">
    <source>
        <dbReference type="SAM" id="MobiDB-lite"/>
    </source>
</evidence>
<sequence>MPTRQLNLAEVQLNSQGFGTSATSSSTLAQQVHLPSAAPTLLHDHSPSHNSSMTHTRFAFPPDQSPDDPSFNGQGPYTASPGSAILHRQSSLGAYGSTDSNQLPSGREEWHGKSKGKGQKAEERLAVATEGVFEPPFKALVYQPSVWDNREPSRRNSPERTQPPSRDELCYPGIYDMLYGRGKDDPINTGIVDLATARTLFEFFIDHCHPFFPIVNVSLDDPFNTIRQSPALISAIIAIAARFYNRYVSRARHAPLGPPLESTIPFKLANLAEFHLAHTLLRKQHALSDVQAILLLAAWCLRSSGGGPDAWVVTGHAVRVARRLGVHRVLAQAAESARVARPGTAEWSALEQFMPQWRTWLGWLGFDGLFSLGFGRPQSTHLEAIDESIFLQIRLNQPLPRPGSPRSASFLGELLADPENAFLVDPSKGTKESDNELSAIGMFRELNARLDEWSRLWVWSGSPYAIYLGTSAKIARLKSEHMRLCINSYALKFSPEEDEYVASCLKNAFNAAVSTIQTHFESSQGDFALSFATDYLTITVAQAALFLIRITRSSPGIQRVVSLDADVIAHYLKMSVDLLEQGDLSEVNLASFLARTIRDMSRVAGIPNTGGAIPEMGNEVPAGFNGRSKSGMESSAPVVSGSRAHDITQAGIVTGHGLPHDLEVSAGSSTGGGGIDTSDRSGIDSTDIGNDGAPPFAAGGFDIDNFLQLEAHLDLGYLLALPNDPNVGLVSGHGSVSTSNIQPGIVGFGSQGFAYGADVAPEYAGEFGLGMGGLGNPGLTMFPGDGGLGWTAEGAGDVGE</sequence>
<evidence type="ECO:0000256" key="6">
    <source>
        <dbReference type="ARBA" id="ARBA00023163"/>
    </source>
</evidence>
<feature type="region of interest" description="Disordered" evidence="8">
    <location>
        <begin position="148"/>
        <end position="167"/>
    </location>
</feature>
<dbReference type="GO" id="GO:0000981">
    <property type="term" value="F:DNA-binding transcription factor activity, RNA polymerase II-specific"/>
    <property type="evidence" value="ECO:0007669"/>
    <property type="project" value="TreeGrafter"/>
</dbReference>